<organism evidence="1 2">
    <name type="scientific">Coemansia furcata</name>
    <dbReference type="NCBI Taxonomy" id="417177"/>
    <lineage>
        <taxon>Eukaryota</taxon>
        <taxon>Fungi</taxon>
        <taxon>Fungi incertae sedis</taxon>
        <taxon>Zoopagomycota</taxon>
        <taxon>Kickxellomycotina</taxon>
        <taxon>Kickxellomycetes</taxon>
        <taxon>Kickxellales</taxon>
        <taxon>Kickxellaceae</taxon>
        <taxon>Coemansia</taxon>
    </lineage>
</organism>
<evidence type="ECO:0000313" key="2">
    <source>
        <dbReference type="Proteomes" id="UP001140096"/>
    </source>
</evidence>
<comment type="caution">
    <text evidence="1">The sequence shown here is derived from an EMBL/GenBank/DDBJ whole genome shotgun (WGS) entry which is preliminary data.</text>
</comment>
<evidence type="ECO:0000313" key="1">
    <source>
        <dbReference type="EMBL" id="KAJ2802924.1"/>
    </source>
</evidence>
<reference evidence="1" key="1">
    <citation type="submission" date="2022-07" db="EMBL/GenBank/DDBJ databases">
        <title>Phylogenomic reconstructions and comparative analyses of Kickxellomycotina fungi.</title>
        <authorList>
            <person name="Reynolds N.K."/>
            <person name="Stajich J.E."/>
            <person name="Barry K."/>
            <person name="Grigoriev I.V."/>
            <person name="Crous P."/>
            <person name="Smith M.E."/>
        </authorList>
    </citation>
    <scope>NUCLEOTIDE SEQUENCE</scope>
    <source>
        <strain evidence="1">CBS 102833</strain>
    </source>
</reference>
<protein>
    <submittedName>
        <fullName evidence="1">Uncharacterized protein</fullName>
    </submittedName>
</protein>
<dbReference type="EMBL" id="JANBUP010001897">
    <property type="protein sequence ID" value="KAJ2802924.1"/>
    <property type="molecule type" value="Genomic_DNA"/>
</dbReference>
<dbReference type="Proteomes" id="UP001140096">
    <property type="component" value="Unassembled WGS sequence"/>
</dbReference>
<keyword evidence="2" id="KW-1185">Reference proteome</keyword>
<proteinExistence type="predicted"/>
<sequence length="251" mass="27583">MAVINVFTGERLVFFREWQAGYYGLPAYFVAKNTIESPVQVVAAIIYSAISYWLLGFQHDGVKFILFTVIAISLSICGFTYGFLLGASFNSLSAVLAALPAMFLPFTLFGGLLVNTGNSTVWLRWIQWISPIKYGYSAMMRNQFKGYVVDGAPVGDEYLSEVQLGSFSVGVNIVFVLGFSLIAWAFSYVALAHLTRKRRGESGKSSTKRCQAELLGPPDDRFIKVTEKPSHVATSTVAAESRGPILNLSLE</sequence>
<name>A0ACC1L8I5_9FUNG</name>
<gene>
    <name evidence="1" type="ORF">H4S07_004581</name>
</gene>
<accession>A0ACC1L8I5</accession>